<dbReference type="EMBL" id="AAACIV010000019">
    <property type="protein sequence ID" value="EAA7254732.1"/>
    <property type="molecule type" value="Genomic_DNA"/>
</dbReference>
<protein>
    <submittedName>
        <fullName evidence="1">DUF2597 family protein</fullName>
    </submittedName>
</protein>
<name>A0A3V2NXU3_SALET</name>
<dbReference type="Pfam" id="PF10772">
    <property type="entry name" value="Phage_HP1_Orf24"/>
    <property type="match status" value="1"/>
</dbReference>
<proteinExistence type="predicted"/>
<dbReference type="InterPro" id="IPR019708">
    <property type="entry name" value="Phage_HP1_Orf24"/>
</dbReference>
<evidence type="ECO:0000313" key="1">
    <source>
        <dbReference type="EMBL" id="EAA7254732.1"/>
    </source>
</evidence>
<reference evidence="1" key="1">
    <citation type="submission" date="2018-07" db="EMBL/GenBank/DDBJ databases">
        <authorList>
            <person name="Ashton P.M."/>
            <person name="Dallman T."/>
            <person name="Nair S."/>
            <person name="De Pinna E."/>
            <person name="Peters T."/>
            <person name="Grant K."/>
        </authorList>
    </citation>
    <scope>NUCLEOTIDE SEQUENCE [LARGE SCALE GENOMIC DNA]</scope>
    <source>
        <strain evidence="1">440016</strain>
    </source>
</reference>
<organism evidence="1">
    <name type="scientific">Salmonella enterica I</name>
    <dbReference type="NCBI Taxonomy" id="59201"/>
    <lineage>
        <taxon>Bacteria</taxon>
        <taxon>Pseudomonadati</taxon>
        <taxon>Pseudomonadota</taxon>
        <taxon>Gammaproteobacteria</taxon>
        <taxon>Enterobacterales</taxon>
        <taxon>Enterobacteriaceae</taxon>
        <taxon>Salmonella</taxon>
    </lineage>
</organism>
<comment type="caution">
    <text evidence="1">The sequence shown here is derived from an EMBL/GenBank/DDBJ whole genome shotgun (WGS) entry which is preliminary data.</text>
</comment>
<dbReference type="Proteomes" id="UP000839682">
    <property type="component" value="Unassembled WGS sequence"/>
</dbReference>
<sequence length="151" mass="16359">MTTRINGMAFDVYIGGTDIHVKNISLDISDESAVAKTRGIPDGKLRGPVSAEGEIEMNTRSFNQLGEVAARSGSWRDLPAMDFVFYANTGTEEIRVEAFGCELMLSGLLSIDTESADLTTHKIKYVVASPDFVRINGVPVLSENDVRGLMG</sequence>
<gene>
    <name evidence="1" type="ORF">DSF98_18915</name>
</gene>
<accession>A0A3V2NXU3</accession>
<dbReference type="AlphaFoldDB" id="A0A3V2NXU3"/>